<evidence type="ECO:0000256" key="1">
    <source>
        <dbReference type="SAM" id="MobiDB-lite"/>
    </source>
</evidence>
<evidence type="ECO:0000313" key="3">
    <source>
        <dbReference type="Proteomes" id="UP000295247"/>
    </source>
</evidence>
<dbReference type="AlphaFoldDB" id="A0A4R4A7B7"/>
<dbReference type="Proteomes" id="UP000295247">
    <property type="component" value="Unassembled WGS sequence"/>
</dbReference>
<evidence type="ECO:0000313" key="2">
    <source>
        <dbReference type="EMBL" id="TCW34359.1"/>
    </source>
</evidence>
<dbReference type="EMBL" id="SMDC01000011">
    <property type="protein sequence ID" value="TCW34359.1"/>
    <property type="molecule type" value="Genomic_DNA"/>
</dbReference>
<gene>
    <name evidence="2" type="ORF">EDC29_11174</name>
</gene>
<accession>A0A4R4A7B7</accession>
<protein>
    <submittedName>
        <fullName evidence="2">Uncharacterized protein</fullName>
    </submittedName>
</protein>
<reference evidence="2 3" key="1">
    <citation type="submission" date="2019-03" db="EMBL/GenBank/DDBJ databases">
        <title>Genomic Encyclopedia of Type Strains, Phase IV (KMG-IV): sequencing the most valuable type-strain genomes for metagenomic binning, comparative biology and taxonomic classification.</title>
        <authorList>
            <person name="Goeker M."/>
        </authorList>
    </citation>
    <scope>NUCLEOTIDE SEQUENCE [LARGE SCALE GENOMIC DNA]</scope>
    <source>
        <strain evidence="2 3">DSM 203</strain>
    </source>
</reference>
<proteinExistence type="predicted"/>
<sequence>MLRGDHIVHELAVLQVPSPAGLAHESAPTRASPAPRPRAHRAEPYPQRRRRPDIERALEYRAERCRLGPERSLLLRGVDLGTAHRGIQLALGQIQRPADEGDAMTPGRHRNTPIRSRGAAIAGCRITALQRHRNRMDRQRLPTMAPPLIDALVYNRNPPYSAYSWIWSTHTAFESKSMPSSTSFSNEHESVREGSHARAVKQAFQPIAHGHQLKELRRFSGEALQTRPNGSADMSRLLRHWRSVHRDTGKRPTRNQECSWIRAGFGRLEQALAALS</sequence>
<comment type="caution">
    <text evidence="2">The sequence shown here is derived from an EMBL/GenBank/DDBJ whole genome shotgun (WGS) entry which is preliminary data.</text>
</comment>
<name>A0A4R4A7B7_MARGR</name>
<feature type="region of interest" description="Disordered" evidence="1">
    <location>
        <begin position="19"/>
        <end position="53"/>
    </location>
</feature>
<organism evidence="2 3">
    <name type="scientific">Marichromatium gracile</name>
    <name type="common">Chromatium gracile</name>
    <dbReference type="NCBI Taxonomy" id="1048"/>
    <lineage>
        <taxon>Bacteria</taxon>
        <taxon>Pseudomonadati</taxon>
        <taxon>Pseudomonadota</taxon>
        <taxon>Gammaproteobacteria</taxon>
        <taxon>Chromatiales</taxon>
        <taxon>Chromatiaceae</taxon>
        <taxon>Marichromatium</taxon>
    </lineage>
</organism>